<proteinExistence type="predicted"/>
<dbReference type="InterPro" id="IPR019226">
    <property type="entry name" value="DUF2158"/>
</dbReference>
<gene>
    <name evidence="1" type="ORF">I4X03_014600</name>
</gene>
<dbReference type="Pfam" id="PF09926">
    <property type="entry name" value="DUF2158"/>
    <property type="match status" value="1"/>
</dbReference>
<dbReference type="Proteomes" id="UP000809349">
    <property type="component" value="Unassembled WGS sequence"/>
</dbReference>
<name>A0ABS7SRB0_9BURK</name>
<evidence type="ECO:0000313" key="1">
    <source>
        <dbReference type="EMBL" id="MBZ2208492.1"/>
    </source>
</evidence>
<keyword evidence="2" id="KW-1185">Reference proteome</keyword>
<organism evidence="1 2">
    <name type="scientific">Massilia soli</name>
    <dbReference type="NCBI Taxonomy" id="2792854"/>
    <lineage>
        <taxon>Bacteria</taxon>
        <taxon>Pseudomonadati</taxon>
        <taxon>Pseudomonadota</taxon>
        <taxon>Betaproteobacteria</taxon>
        <taxon>Burkholderiales</taxon>
        <taxon>Oxalobacteraceae</taxon>
        <taxon>Telluria group</taxon>
        <taxon>Massilia</taxon>
    </lineage>
</organism>
<protein>
    <submittedName>
        <fullName evidence="1">YodC family protein</fullName>
    </submittedName>
</protein>
<reference evidence="1 2" key="1">
    <citation type="submission" date="2021-01" db="EMBL/GenBank/DDBJ databases">
        <authorList>
            <person name="Ruan W."/>
            <person name="Khan S.A."/>
            <person name="Jeon C.O."/>
        </authorList>
    </citation>
    <scope>NUCLEOTIDE SEQUENCE [LARGE SCALE GENOMIC DNA]</scope>
    <source>
        <strain evidence="1 2">R798</strain>
    </source>
</reference>
<accession>A0ABS7SRB0</accession>
<comment type="caution">
    <text evidence="1">The sequence shown here is derived from an EMBL/GenBank/DDBJ whole genome shotgun (WGS) entry which is preliminary data.</text>
</comment>
<reference evidence="1 2" key="2">
    <citation type="submission" date="2021-08" db="EMBL/GenBank/DDBJ databases">
        <title>Massilia sp. R798.</title>
        <authorList>
            <person name="Baek J.H."/>
            <person name="Jung H.S."/>
            <person name="Kim K.R."/>
            <person name="Jeon C.O."/>
        </authorList>
    </citation>
    <scope>NUCLEOTIDE SEQUENCE [LARGE SCALE GENOMIC DNA]</scope>
    <source>
        <strain evidence="1 2">R798</strain>
    </source>
</reference>
<sequence length="76" mass="8185">MGDPKMSSIAKGSVVQLISGGPQMSVVDVSDYNHSAEKDQAKCVWFDAKNNRVEAVFDIAILKEYAGGDLPPMRNG</sequence>
<dbReference type="EMBL" id="JAFBIL020000005">
    <property type="protein sequence ID" value="MBZ2208492.1"/>
    <property type="molecule type" value="Genomic_DNA"/>
</dbReference>
<evidence type="ECO:0000313" key="2">
    <source>
        <dbReference type="Proteomes" id="UP000809349"/>
    </source>
</evidence>